<keyword evidence="3" id="KW-1185">Reference proteome</keyword>
<dbReference type="RefSeq" id="WP_135281383.1">
    <property type="nucleotide sequence ID" value="NZ_SRIO01000005.1"/>
</dbReference>
<sequence>MPNAVRPPHRLFAVLNPVGGHCDPVAVRAGLQAHCARSGQRCTIYETTGAENEDVPARVREAVADGAELVIAIGGDGTVSQVAQGLSGGPIPLAVIPVGTANVFARVMGIPLELEAACALLSAFAVRRVDAMESDGWLYVLHLGAGLSSLMIRDTDRAAKRRFGRLAYVWTAVRTLSGLQPHRFEIVVDGSRHRLRAKQVFIANGGYWGTEAIRLGPDIAPDDGVIDLCILNGRTVIDFAGIGWDFLWGRHRRNRKVRYLRAQRAITLDSRPRLPVQGDGEIVGRTPIELCIRPAAVAVAVPDGVETA</sequence>
<dbReference type="Proteomes" id="UP000297890">
    <property type="component" value="Unassembled WGS sequence"/>
</dbReference>
<proteinExistence type="predicted"/>
<dbReference type="SUPFAM" id="SSF111331">
    <property type="entry name" value="NAD kinase/diacylglycerol kinase-like"/>
    <property type="match status" value="1"/>
</dbReference>
<dbReference type="GO" id="GO:0016301">
    <property type="term" value="F:kinase activity"/>
    <property type="evidence" value="ECO:0007669"/>
    <property type="project" value="UniProtKB-KW"/>
</dbReference>
<protein>
    <submittedName>
        <fullName evidence="2">Diacylglycerol kinase family lipid kinase</fullName>
    </submittedName>
</protein>
<comment type="caution">
    <text evidence="2">The sequence shown here is derived from an EMBL/GenBank/DDBJ whole genome shotgun (WGS) entry which is preliminary data.</text>
</comment>
<dbReference type="AlphaFoldDB" id="A0A4Z0FBA4"/>
<gene>
    <name evidence="2" type="ORF">E4680_05470</name>
</gene>
<dbReference type="GO" id="GO:0005829">
    <property type="term" value="C:cytosol"/>
    <property type="evidence" value="ECO:0007669"/>
    <property type="project" value="TreeGrafter"/>
</dbReference>
<dbReference type="OrthoDB" id="142078at2"/>
<dbReference type="GO" id="GO:0005524">
    <property type="term" value="F:ATP binding"/>
    <property type="evidence" value="ECO:0007669"/>
    <property type="project" value="InterPro"/>
</dbReference>
<accession>A0A4Z0FBA4</accession>
<keyword evidence="2" id="KW-0418">Kinase</keyword>
<dbReference type="InterPro" id="IPR005218">
    <property type="entry name" value="Diacylglycerol/lipid_kinase"/>
</dbReference>
<reference evidence="2 3" key="1">
    <citation type="journal article" date="2019" name="ISME J.">
        <title>Candidatus Macondimonas diazotrophica, a novel gammaproteobacterial genus dominating crude-oil-contaminated coastal sediments.</title>
        <authorList>
            <person name="Karthikeyan S."/>
            <person name="Konstantinidis K."/>
        </authorList>
    </citation>
    <scope>NUCLEOTIDE SEQUENCE [LARGE SCALE GENOMIC DNA]</scope>
    <source>
        <strain evidence="2 3">KTK01</strain>
    </source>
</reference>
<dbReference type="InterPro" id="IPR001206">
    <property type="entry name" value="Diacylglycerol_kinase_cat_dom"/>
</dbReference>
<dbReference type="InterPro" id="IPR016064">
    <property type="entry name" value="NAD/diacylglycerol_kinase_sf"/>
</dbReference>
<evidence type="ECO:0000313" key="2">
    <source>
        <dbReference type="EMBL" id="TFZ83083.1"/>
    </source>
</evidence>
<dbReference type="PANTHER" id="PTHR30492">
    <property type="entry name" value="METHYLGLYOXAL SYNTHASE"/>
    <property type="match status" value="1"/>
</dbReference>
<dbReference type="GO" id="GO:0008929">
    <property type="term" value="F:methylglyoxal synthase activity"/>
    <property type="evidence" value="ECO:0007669"/>
    <property type="project" value="InterPro"/>
</dbReference>
<evidence type="ECO:0000259" key="1">
    <source>
        <dbReference type="PROSITE" id="PS50146"/>
    </source>
</evidence>
<organism evidence="2 3">
    <name type="scientific">Candidatus Macondimonas diazotrophica</name>
    <dbReference type="NCBI Taxonomy" id="2305248"/>
    <lineage>
        <taxon>Bacteria</taxon>
        <taxon>Pseudomonadati</taxon>
        <taxon>Pseudomonadota</taxon>
        <taxon>Gammaproteobacteria</taxon>
        <taxon>Chromatiales</taxon>
        <taxon>Ectothiorhodospiraceae</taxon>
        <taxon>Candidatus Macondimonas</taxon>
    </lineage>
</organism>
<dbReference type="Gene3D" id="3.40.50.10330">
    <property type="entry name" value="Probable inorganic polyphosphate/atp-NAD kinase, domain 1"/>
    <property type="match status" value="1"/>
</dbReference>
<dbReference type="SMART" id="SM00046">
    <property type="entry name" value="DAGKc"/>
    <property type="match status" value="1"/>
</dbReference>
<dbReference type="Pfam" id="PF19279">
    <property type="entry name" value="YegS_C"/>
    <property type="match status" value="1"/>
</dbReference>
<dbReference type="Gene3D" id="2.60.200.40">
    <property type="match status" value="1"/>
</dbReference>
<dbReference type="PANTHER" id="PTHR30492:SF0">
    <property type="entry name" value="METHYLGLYOXAL SYNTHASE"/>
    <property type="match status" value="1"/>
</dbReference>
<dbReference type="GO" id="GO:0019242">
    <property type="term" value="P:methylglyoxal biosynthetic process"/>
    <property type="evidence" value="ECO:0007669"/>
    <property type="project" value="InterPro"/>
</dbReference>
<feature type="domain" description="DAGKc" evidence="1">
    <location>
        <begin position="6"/>
        <end position="138"/>
    </location>
</feature>
<name>A0A4Z0FBA4_9GAMM</name>
<dbReference type="NCBIfam" id="TIGR00147">
    <property type="entry name" value="YegS/Rv2252/BmrU family lipid kinase"/>
    <property type="match status" value="1"/>
</dbReference>
<dbReference type="GO" id="GO:0008654">
    <property type="term" value="P:phospholipid biosynthetic process"/>
    <property type="evidence" value="ECO:0007669"/>
    <property type="project" value="InterPro"/>
</dbReference>
<dbReference type="EMBL" id="SRIO01000005">
    <property type="protein sequence ID" value="TFZ83083.1"/>
    <property type="molecule type" value="Genomic_DNA"/>
</dbReference>
<dbReference type="InterPro" id="IPR004363">
    <property type="entry name" value="Methylgl_synth"/>
</dbReference>
<dbReference type="PROSITE" id="PS50146">
    <property type="entry name" value="DAGK"/>
    <property type="match status" value="1"/>
</dbReference>
<dbReference type="InterPro" id="IPR017438">
    <property type="entry name" value="ATP-NAD_kinase_N"/>
</dbReference>
<evidence type="ECO:0000313" key="3">
    <source>
        <dbReference type="Proteomes" id="UP000297890"/>
    </source>
</evidence>
<dbReference type="Pfam" id="PF00781">
    <property type="entry name" value="DAGK_cat"/>
    <property type="match status" value="1"/>
</dbReference>
<keyword evidence="2" id="KW-0808">Transferase</keyword>
<dbReference type="InterPro" id="IPR045540">
    <property type="entry name" value="YegS/DAGK_C"/>
</dbReference>